<dbReference type="AlphaFoldDB" id="A0A6G1HNE9"/>
<proteinExistence type="predicted"/>
<gene>
    <name evidence="1" type="ORF">EJ06DRAFT_146713</name>
</gene>
<keyword evidence="2" id="KW-1185">Reference proteome</keyword>
<sequence>MRDRERERVWKRTFVWQSISSGSSSSLASPLSSIKASRAAMFCNLIRSDTPSGRAWISLSQLTYLVWTRPTAGLLYESLRTAAVHRREPGKRSSLLPSHRSFARFIFYQFGVSLAELFRTPPVNKIPY</sequence>
<dbReference type="Proteomes" id="UP000799640">
    <property type="component" value="Unassembled WGS sequence"/>
</dbReference>
<dbReference type="EMBL" id="ML996703">
    <property type="protein sequence ID" value="KAF2397369.1"/>
    <property type="molecule type" value="Genomic_DNA"/>
</dbReference>
<reference evidence="1" key="1">
    <citation type="journal article" date="2020" name="Stud. Mycol.">
        <title>101 Dothideomycetes genomes: a test case for predicting lifestyles and emergence of pathogens.</title>
        <authorList>
            <person name="Haridas S."/>
            <person name="Albert R."/>
            <person name="Binder M."/>
            <person name="Bloem J."/>
            <person name="Labutti K."/>
            <person name="Salamov A."/>
            <person name="Andreopoulos B."/>
            <person name="Baker S."/>
            <person name="Barry K."/>
            <person name="Bills G."/>
            <person name="Bluhm B."/>
            <person name="Cannon C."/>
            <person name="Castanera R."/>
            <person name="Culley D."/>
            <person name="Daum C."/>
            <person name="Ezra D."/>
            <person name="Gonzalez J."/>
            <person name="Henrissat B."/>
            <person name="Kuo A."/>
            <person name="Liang C."/>
            <person name="Lipzen A."/>
            <person name="Lutzoni F."/>
            <person name="Magnuson J."/>
            <person name="Mondo S."/>
            <person name="Nolan M."/>
            <person name="Ohm R."/>
            <person name="Pangilinan J."/>
            <person name="Park H.-J."/>
            <person name="Ramirez L."/>
            <person name="Alfaro M."/>
            <person name="Sun H."/>
            <person name="Tritt A."/>
            <person name="Yoshinaga Y."/>
            <person name="Zwiers L.-H."/>
            <person name="Turgeon B."/>
            <person name="Goodwin S."/>
            <person name="Spatafora J."/>
            <person name="Crous P."/>
            <person name="Grigoriev I."/>
        </authorList>
    </citation>
    <scope>NUCLEOTIDE SEQUENCE</scope>
    <source>
        <strain evidence="1">CBS 262.69</strain>
    </source>
</reference>
<evidence type="ECO:0000313" key="1">
    <source>
        <dbReference type="EMBL" id="KAF2397369.1"/>
    </source>
</evidence>
<evidence type="ECO:0000313" key="2">
    <source>
        <dbReference type="Proteomes" id="UP000799640"/>
    </source>
</evidence>
<protein>
    <submittedName>
        <fullName evidence="1">Uncharacterized protein</fullName>
    </submittedName>
</protein>
<name>A0A6G1HNE9_9PEZI</name>
<accession>A0A6G1HNE9</accession>
<organism evidence="1 2">
    <name type="scientific">Trichodelitschia bisporula</name>
    <dbReference type="NCBI Taxonomy" id="703511"/>
    <lineage>
        <taxon>Eukaryota</taxon>
        <taxon>Fungi</taxon>
        <taxon>Dikarya</taxon>
        <taxon>Ascomycota</taxon>
        <taxon>Pezizomycotina</taxon>
        <taxon>Dothideomycetes</taxon>
        <taxon>Dothideomycetes incertae sedis</taxon>
        <taxon>Phaeotrichales</taxon>
        <taxon>Phaeotrichaceae</taxon>
        <taxon>Trichodelitschia</taxon>
    </lineage>
</organism>